<evidence type="ECO:0000313" key="5">
    <source>
        <dbReference type="EMBL" id="WZH46957.1"/>
    </source>
</evidence>
<dbReference type="InterPro" id="IPR011009">
    <property type="entry name" value="Kinase-like_dom_sf"/>
</dbReference>
<reference evidence="5 6" key="1">
    <citation type="submission" date="2024-04" db="EMBL/GenBank/DDBJ databases">
        <title>Complete genome sequence of Fusarium acuminatum.</title>
        <authorList>
            <person name="Lan B."/>
        </authorList>
    </citation>
    <scope>NUCLEOTIDE SEQUENCE [LARGE SCALE GENOMIC DNA]</scope>
    <source>
        <strain evidence="5">1A</strain>
    </source>
</reference>
<dbReference type="InterPro" id="IPR050889">
    <property type="entry name" value="Dendritic_Spine_Reg/Scaffold"/>
</dbReference>
<dbReference type="Proteomes" id="UP001489902">
    <property type="component" value="Chromosome 4"/>
</dbReference>
<dbReference type="PROSITE" id="PS50088">
    <property type="entry name" value="ANK_REPEAT"/>
    <property type="match status" value="6"/>
</dbReference>
<dbReference type="SMART" id="SM00248">
    <property type="entry name" value="ANK"/>
    <property type="match status" value="7"/>
</dbReference>
<keyword evidence="2 3" id="KW-0040">ANK repeat</keyword>
<sequence>MSGTPTSGLLDDIVRDSRLETYYEGALTIHLRNDPRAPPLTQKQQERWKKVRTLGYGGQGQVVLEKCVDDKPAVTERAVKKIRLQTDDSRRRYEEELATILKFSHDNNILINRHPQGDNPGSWWVKLADFGISKRLGTDTNATTYIPGTRLYMAPELIEQDSINPPRNDYLKADVWSLGITAFFILTKNIPFHSPSSIQGYGRNPAVSFPYGLLDHHQVSEVGQAFIREPSIGGVVSYEDLVYALLTRNVEAAKTIINSNFNTFMQSGWTPLHLSVAYNNVQVTEYLIDNGANIHATRDSGNTPLHVSACNGHEAVTRHLLKHGANIEAKTDLGYTPLQVAAHKGHHAVTKVLLESGADIEAVDKWGRTSLLLAVGKGFTPVVKLLLGEGAETEVRNEDHETSLILAVKEGHDGMVKLLLEKKADVEATDREGKTPLMIAAQKKNKGLVKLLAQNGAKKGMSYYLNRFGDLV</sequence>
<dbReference type="InterPro" id="IPR002110">
    <property type="entry name" value="Ankyrin_rpt"/>
</dbReference>
<dbReference type="PANTHER" id="PTHR24166:SF48">
    <property type="entry name" value="PROTEIN VAPYRIN"/>
    <property type="match status" value="1"/>
</dbReference>
<dbReference type="Pfam" id="PF12796">
    <property type="entry name" value="Ank_2"/>
    <property type="match status" value="2"/>
</dbReference>
<dbReference type="PRINTS" id="PR01415">
    <property type="entry name" value="ANKYRIN"/>
</dbReference>
<feature type="repeat" description="ANK" evidence="3">
    <location>
        <begin position="432"/>
        <end position="457"/>
    </location>
</feature>
<protein>
    <submittedName>
        <fullName evidence="5">Camk protein kinase</fullName>
    </submittedName>
</protein>
<feature type="repeat" description="ANK" evidence="3">
    <location>
        <begin position="399"/>
        <end position="431"/>
    </location>
</feature>
<evidence type="ECO:0000256" key="2">
    <source>
        <dbReference type="ARBA" id="ARBA00023043"/>
    </source>
</evidence>
<organism evidence="5 6">
    <name type="scientific">Fusarium acuminatum</name>
    <dbReference type="NCBI Taxonomy" id="5515"/>
    <lineage>
        <taxon>Eukaryota</taxon>
        <taxon>Fungi</taxon>
        <taxon>Dikarya</taxon>
        <taxon>Ascomycota</taxon>
        <taxon>Pezizomycotina</taxon>
        <taxon>Sordariomycetes</taxon>
        <taxon>Hypocreomycetidae</taxon>
        <taxon>Hypocreales</taxon>
        <taxon>Nectriaceae</taxon>
        <taxon>Fusarium</taxon>
        <taxon>Fusarium tricinctum species complex</taxon>
    </lineage>
</organism>
<keyword evidence="1" id="KW-0677">Repeat</keyword>
<evidence type="ECO:0000259" key="4">
    <source>
        <dbReference type="PROSITE" id="PS50011"/>
    </source>
</evidence>
<feature type="repeat" description="ANK" evidence="3">
    <location>
        <begin position="333"/>
        <end position="365"/>
    </location>
</feature>
<dbReference type="Gene3D" id="3.30.200.20">
    <property type="entry name" value="Phosphorylase Kinase, domain 1"/>
    <property type="match status" value="1"/>
</dbReference>
<dbReference type="SMART" id="SM00220">
    <property type="entry name" value="S_TKc"/>
    <property type="match status" value="1"/>
</dbReference>
<gene>
    <name evidence="5" type="ORF">QYS62_008085</name>
</gene>
<dbReference type="InterPro" id="IPR000719">
    <property type="entry name" value="Prot_kinase_dom"/>
</dbReference>
<dbReference type="EMBL" id="CP151263">
    <property type="protein sequence ID" value="WZH46957.1"/>
    <property type="molecule type" value="Genomic_DNA"/>
</dbReference>
<name>A0ABZ2X4J7_9HYPO</name>
<dbReference type="PANTHER" id="PTHR24166">
    <property type="entry name" value="ROLLING PEBBLES, ISOFORM B"/>
    <property type="match status" value="1"/>
</dbReference>
<feature type="repeat" description="ANK" evidence="3">
    <location>
        <begin position="366"/>
        <end position="398"/>
    </location>
</feature>
<accession>A0ABZ2X4J7</accession>
<dbReference type="Gene3D" id="1.10.510.10">
    <property type="entry name" value="Transferase(Phosphotransferase) domain 1"/>
    <property type="match status" value="1"/>
</dbReference>
<feature type="repeat" description="ANK" evidence="3">
    <location>
        <begin position="267"/>
        <end position="299"/>
    </location>
</feature>
<dbReference type="InterPro" id="IPR036770">
    <property type="entry name" value="Ankyrin_rpt-contain_sf"/>
</dbReference>
<dbReference type="PROSITE" id="PS50011">
    <property type="entry name" value="PROTEIN_KINASE_DOM"/>
    <property type="match status" value="1"/>
</dbReference>
<evidence type="ECO:0000256" key="1">
    <source>
        <dbReference type="ARBA" id="ARBA00022737"/>
    </source>
</evidence>
<dbReference type="SUPFAM" id="SSF56112">
    <property type="entry name" value="Protein kinase-like (PK-like)"/>
    <property type="match status" value="1"/>
</dbReference>
<evidence type="ECO:0000256" key="3">
    <source>
        <dbReference type="PROSITE-ProRule" id="PRU00023"/>
    </source>
</evidence>
<evidence type="ECO:0000313" key="6">
    <source>
        <dbReference type="Proteomes" id="UP001489902"/>
    </source>
</evidence>
<dbReference type="Pfam" id="PF00069">
    <property type="entry name" value="Pkinase"/>
    <property type="match status" value="1"/>
</dbReference>
<keyword evidence="6" id="KW-1185">Reference proteome</keyword>
<dbReference type="PROSITE" id="PS50297">
    <property type="entry name" value="ANK_REP_REGION"/>
    <property type="match status" value="6"/>
</dbReference>
<dbReference type="SUPFAM" id="SSF48403">
    <property type="entry name" value="Ankyrin repeat"/>
    <property type="match status" value="1"/>
</dbReference>
<dbReference type="GO" id="GO:0016301">
    <property type="term" value="F:kinase activity"/>
    <property type="evidence" value="ECO:0007669"/>
    <property type="project" value="UniProtKB-KW"/>
</dbReference>
<feature type="repeat" description="ANK" evidence="3">
    <location>
        <begin position="300"/>
        <end position="332"/>
    </location>
</feature>
<keyword evidence="5" id="KW-0808">Transferase</keyword>
<proteinExistence type="predicted"/>
<dbReference type="Gene3D" id="1.25.40.20">
    <property type="entry name" value="Ankyrin repeat-containing domain"/>
    <property type="match status" value="2"/>
</dbReference>
<feature type="domain" description="Protein kinase" evidence="4">
    <location>
        <begin position="1"/>
        <end position="265"/>
    </location>
</feature>
<keyword evidence="5" id="KW-0418">Kinase</keyword>